<proteinExistence type="predicted"/>
<keyword evidence="2" id="KW-1185">Reference proteome</keyword>
<organism evidence="1 2">
    <name type="scientific">Lampropedia hyalina DSM 16112</name>
    <dbReference type="NCBI Taxonomy" id="1122156"/>
    <lineage>
        <taxon>Bacteria</taxon>
        <taxon>Pseudomonadati</taxon>
        <taxon>Pseudomonadota</taxon>
        <taxon>Betaproteobacteria</taxon>
        <taxon>Burkholderiales</taxon>
        <taxon>Comamonadaceae</taxon>
        <taxon>Lampropedia</taxon>
    </lineage>
</organism>
<evidence type="ECO:0000313" key="2">
    <source>
        <dbReference type="Proteomes" id="UP000184327"/>
    </source>
</evidence>
<dbReference type="Proteomes" id="UP000184327">
    <property type="component" value="Unassembled WGS sequence"/>
</dbReference>
<dbReference type="EMBL" id="FQUZ01000012">
    <property type="protein sequence ID" value="SHF06854.1"/>
    <property type="molecule type" value="Genomic_DNA"/>
</dbReference>
<keyword evidence="1" id="KW-0540">Nuclease</keyword>
<protein>
    <submittedName>
        <fullName evidence="1">Restriction endonuclease NotI</fullName>
    </submittedName>
</protein>
<evidence type="ECO:0000313" key="1">
    <source>
        <dbReference type="EMBL" id="SHF06854.1"/>
    </source>
</evidence>
<name>A0A1M4YM22_9BURK</name>
<keyword evidence="1" id="KW-0378">Hydrolase</keyword>
<dbReference type="AlphaFoldDB" id="A0A1M4YM22"/>
<reference evidence="1 2" key="1">
    <citation type="submission" date="2016-11" db="EMBL/GenBank/DDBJ databases">
        <authorList>
            <person name="Jaros S."/>
            <person name="Januszkiewicz K."/>
            <person name="Wedrychowicz H."/>
        </authorList>
    </citation>
    <scope>NUCLEOTIDE SEQUENCE [LARGE SCALE GENOMIC DNA]</scope>
    <source>
        <strain evidence="1 2">DSM 16112</strain>
    </source>
</reference>
<gene>
    <name evidence="1" type="ORF">SAMN02745117_01273</name>
</gene>
<accession>A0A1M4YM22</accession>
<dbReference type="STRING" id="1122156.SAMN02745117_01273"/>
<sequence>MMSLVRPTNKDLVEIFGYAPDDLTQSVRSLWNLGACPFINKACSKSNHDSSVVYGTCSVTTAYGDCIICPNRLYEKDYATLRAVAEDAFGKMARFVLFDEYIRHRDESGIFVVALGQKSGKEVKIGRSLSMDWVLAKIENNQLIEYVGIEVQSIDITNNYRDAWYAYKNLTPNTKTIPSSEHGMNWANVHKRLIPQIIRKGVVYSNSKLVKAGLYFVLPDIVYRKFEDIIGADIPLVTTKGANVLTIHTYDLSPPANHGQQRILVNKRKIRVSLDEFSQRFISGPNLPSGEELDVAVKRILGCS</sequence>
<dbReference type="GO" id="GO:0004519">
    <property type="term" value="F:endonuclease activity"/>
    <property type="evidence" value="ECO:0007669"/>
    <property type="project" value="UniProtKB-KW"/>
</dbReference>
<keyword evidence="1" id="KW-0255">Endonuclease</keyword>